<evidence type="ECO:0000313" key="7">
    <source>
        <dbReference type="EMBL" id="GGE69114.1"/>
    </source>
</evidence>
<dbReference type="InterPro" id="IPR000835">
    <property type="entry name" value="HTH_MarR-typ"/>
</dbReference>
<evidence type="ECO:0000256" key="1">
    <source>
        <dbReference type="ARBA" id="ARBA00010466"/>
    </source>
</evidence>
<dbReference type="Gene3D" id="1.10.10.60">
    <property type="entry name" value="Homeodomain-like"/>
    <property type="match status" value="1"/>
</dbReference>
<evidence type="ECO:0000259" key="6">
    <source>
        <dbReference type="Pfam" id="PF12802"/>
    </source>
</evidence>
<keyword evidence="2" id="KW-0805">Transcription regulation</keyword>
<gene>
    <name evidence="7" type="ORF">GCM10011401_15600</name>
</gene>
<comment type="similarity">
    <text evidence="1">Belongs to the SorC transcriptional regulatory family.</text>
</comment>
<evidence type="ECO:0000259" key="5">
    <source>
        <dbReference type="Pfam" id="PF04198"/>
    </source>
</evidence>
<evidence type="ECO:0000256" key="3">
    <source>
        <dbReference type="ARBA" id="ARBA00023125"/>
    </source>
</evidence>
<accession>A0A917ATH4</accession>
<evidence type="ECO:0000256" key="2">
    <source>
        <dbReference type="ARBA" id="ARBA00023015"/>
    </source>
</evidence>
<name>A0A917ATH4_9MICC</name>
<dbReference type="InterPro" id="IPR009057">
    <property type="entry name" value="Homeodomain-like_sf"/>
</dbReference>
<dbReference type="Proteomes" id="UP000633136">
    <property type="component" value="Unassembled WGS sequence"/>
</dbReference>
<dbReference type="Gene3D" id="3.40.50.1360">
    <property type="match status" value="1"/>
</dbReference>
<evidence type="ECO:0000313" key="8">
    <source>
        <dbReference type="Proteomes" id="UP000633136"/>
    </source>
</evidence>
<dbReference type="Pfam" id="PF12802">
    <property type="entry name" value="MarR_2"/>
    <property type="match status" value="1"/>
</dbReference>
<dbReference type="EMBL" id="BMIS01000006">
    <property type="protein sequence ID" value="GGE69114.1"/>
    <property type="molecule type" value="Genomic_DNA"/>
</dbReference>
<proteinExistence type="inferred from homology"/>
<dbReference type="GO" id="GO:0030246">
    <property type="term" value="F:carbohydrate binding"/>
    <property type="evidence" value="ECO:0007669"/>
    <property type="project" value="InterPro"/>
</dbReference>
<dbReference type="GO" id="GO:0003677">
    <property type="term" value="F:DNA binding"/>
    <property type="evidence" value="ECO:0007669"/>
    <property type="project" value="UniProtKB-KW"/>
</dbReference>
<reference evidence="7" key="2">
    <citation type="submission" date="2020-09" db="EMBL/GenBank/DDBJ databases">
        <authorList>
            <person name="Sun Q."/>
            <person name="Zhou Y."/>
        </authorList>
    </citation>
    <scope>NUCLEOTIDE SEQUENCE</scope>
    <source>
        <strain evidence="7">CGMCC 1.15388</strain>
    </source>
</reference>
<dbReference type="InterPro" id="IPR037171">
    <property type="entry name" value="NagB/RpiA_transferase-like"/>
</dbReference>
<dbReference type="PANTHER" id="PTHR34294">
    <property type="entry name" value="TRANSCRIPTIONAL REGULATOR-RELATED"/>
    <property type="match status" value="1"/>
</dbReference>
<evidence type="ECO:0000256" key="4">
    <source>
        <dbReference type="ARBA" id="ARBA00023163"/>
    </source>
</evidence>
<dbReference type="InterPro" id="IPR051054">
    <property type="entry name" value="SorC_transcr_regulators"/>
</dbReference>
<keyword evidence="3" id="KW-0238">DNA-binding</keyword>
<dbReference type="InterPro" id="IPR007324">
    <property type="entry name" value="Sugar-bd_dom_put"/>
</dbReference>
<dbReference type="SUPFAM" id="SSF46689">
    <property type="entry name" value="Homeodomain-like"/>
    <property type="match status" value="1"/>
</dbReference>
<comment type="caution">
    <text evidence="7">The sequence shown here is derived from an EMBL/GenBank/DDBJ whole genome shotgun (WGS) entry which is preliminary data.</text>
</comment>
<protein>
    <submittedName>
        <fullName evidence="7">Transcriptional regulator</fullName>
    </submittedName>
</protein>
<reference evidence="7" key="1">
    <citation type="journal article" date="2014" name="Int. J. Syst. Evol. Microbiol.">
        <title>Complete genome sequence of Corynebacterium casei LMG S-19264T (=DSM 44701T), isolated from a smear-ripened cheese.</title>
        <authorList>
            <consortium name="US DOE Joint Genome Institute (JGI-PGF)"/>
            <person name="Walter F."/>
            <person name="Albersmeier A."/>
            <person name="Kalinowski J."/>
            <person name="Ruckert C."/>
        </authorList>
    </citation>
    <scope>NUCLEOTIDE SEQUENCE</scope>
    <source>
        <strain evidence="7">CGMCC 1.15388</strain>
    </source>
</reference>
<feature type="domain" description="HTH marR-type" evidence="6">
    <location>
        <begin position="26"/>
        <end position="65"/>
    </location>
</feature>
<organism evidence="7 8">
    <name type="scientific">Nesterenkonia cremea</name>
    <dbReference type="NCBI Taxonomy" id="1882340"/>
    <lineage>
        <taxon>Bacteria</taxon>
        <taxon>Bacillati</taxon>
        <taxon>Actinomycetota</taxon>
        <taxon>Actinomycetes</taxon>
        <taxon>Micrococcales</taxon>
        <taxon>Micrococcaceae</taxon>
        <taxon>Nesterenkonia</taxon>
    </lineage>
</organism>
<keyword evidence="8" id="KW-1185">Reference proteome</keyword>
<dbReference type="SUPFAM" id="SSF100950">
    <property type="entry name" value="NagB/RpiA/CoA transferase-like"/>
    <property type="match status" value="1"/>
</dbReference>
<dbReference type="GO" id="GO:0003700">
    <property type="term" value="F:DNA-binding transcription factor activity"/>
    <property type="evidence" value="ECO:0007669"/>
    <property type="project" value="InterPro"/>
</dbReference>
<dbReference type="PANTHER" id="PTHR34294:SF1">
    <property type="entry name" value="TRANSCRIPTIONAL REGULATOR LSRR"/>
    <property type="match status" value="1"/>
</dbReference>
<feature type="domain" description="Sugar-binding" evidence="5">
    <location>
        <begin position="71"/>
        <end position="326"/>
    </location>
</feature>
<sequence>MHFWGRLAPMRGSYREKIEYTAAQMYYGENRTMQYIARELEISRSTVSRLLAEARDQGIVRISLHPPTDRPSALEHRIAEQHGITVHVAHTGGRKAAPQDAVARLAAGVIDAMVEPETVIGAAWGATMTSVAEHLPDRHVPGVQVVQLNGSVNSQPVAAEATGTGLGMGVVERFAEAYGGRPHLFAVPAIFDYEQTKQLLWRERSTSRVLNLQRRTSVAVFGVGAFADGRPSQVYADGYLSRDDLNQLADEEVVGDVCTVFLRADGSWRTIELNSRCSGMRPDELSRIPRRACVVNGPHKVPALRGVLAAGLVTDLVIDQASANLLAHGE</sequence>
<dbReference type="Pfam" id="PF04198">
    <property type="entry name" value="Sugar-bind"/>
    <property type="match status" value="1"/>
</dbReference>
<keyword evidence="4" id="KW-0804">Transcription</keyword>
<dbReference type="AlphaFoldDB" id="A0A917ATH4"/>